<gene>
    <name evidence="1" type="primary">28954811</name>
</gene>
<evidence type="ECO:0000313" key="2">
    <source>
        <dbReference type="Proteomes" id="UP000002489"/>
    </source>
</evidence>
<proteinExistence type="predicted"/>
<evidence type="ECO:0000313" key="1">
    <source>
        <dbReference type="EnsemblFungi" id="FOXG_13554P0"/>
    </source>
</evidence>
<accession>A0A0D2YB76</accession>
<dbReference type="VEuPathDB" id="FungiDB:FOXG_13554"/>
<sequence length="161" mass="17578">MYLIVEVQDKGRALKQEGAARWQVANRVIRREEDWGCATLKIEQLKSGMTFRTAFLADPCDGSVFDILGIRTGALGAKTDAACCLVSILSLSEMSKKGPNAAAINCHRISEHQRIFKDRFPMASVAKLTSPAGFGLRHAWDGDGGVRGSRGGWAYGHMPRL</sequence>
<dbReference type="Proteomes" id="UP000002489">
    <property type="component" value="Unassembled WGS sequence"/>
</dbReference>
<dbReference type="EnsemblFungi" id="FOXG_13554T0">
    <property type="protein sequence ID" value="FOXG_13554P0"/>
    <property type="gene ID" value="FOXG_13554"/>
</dbReference>
<organism evidence="1 2">
    <name type="scientific">Fusarium oxysporum (strain Fo5176)</name>
    <name type="common">Fusarium vascular wilt</name>
    <dbReference type="NCBI Taxonomy" id="660025"/>
    <lineage>
        <taxon>Eukaryota</taxon>
        <taxon>Fungi</taxon>
        <taxon>Dikarya</taxon>
        <taxon>Ascomycota</taxon>
        <taxon>Pezizomycotina</taxon>
        <taxon>Sordariomycetes</taxon>
        <taxon>Hypocreomycetidae</taxon>
        <taxon>Hypocreales</taxon>
        <taxon>Nectriaceae</taxon>
        <taxon>Fusarium</taxon>
        <taxon>Fusarium oxysporum species complex</taxon>
    </lineage>
</organism>
<reference evidence="2" key="1">
    <citation type="journal article" date="2012" name="Mol. Plant Microbe Interact.">
        <title>A highly conserved effector in Fusarium oxysporum is required for full virulence on Arabidopsis.</title>
        <authorList>
            <person name="Thatcher L.F."/>
            <person name="Gardiner D.M."/>
            <person name="Kazan K."/>
            <person name="Manners J."/>
        </authorList>
    </citation>
    <scope>NUCLEOTIDE SEQUENCE [LARGE SCALE GENOMIC DNA]</scope>
    <source>
        <strain evidence="2">Fo5176</strain>
    </source>
</reference>
<name>A0A0D2YB76_FUSOF</name>
<reference evidence="1" key="2">
    <citation type="submission" date="2025-08" db="UniProtKB">
        <authorList>
            <consortium name="EnsemblFungi"/>
        </authorList>
    </citation>
    <scope>IDENTIFICATION</scope>
    <source>
        <strain evidence="1">4287 / CBS 123668 / FGSC 9935 / NRRL 34936</strain>
    </source>
</reference>
<protein>
    <submittedName>
        <fullName evidence="1">Uncharacterized protein</fullName>
    </submittedName>
</protein>
<dbReference type="AlphaFoldDB" id="A0A0D2YB76"/>